<feature type="transmembrane region" description="Helical" evidence="5">
    <location>
        <begin position="238"/>
        <end position="262"/>
    </location>
</feature>
<dbReference type="Proteomes" id="UP001156831">
    <property type="component" value="Unassembled WGS sequence"/>
</dbReference>
<sequence>MLVWNAARLVTQLAWVLLLARALGPHGYGTFSGLAGLGLALGGFAAFGMGLRLYQEVARDHRELPAHWPLVRMTLAWSGPVLLAIYLLSSLALQSETAMVAVLSIGIAEVVLAPLCTQVAFAYASLGRMGEAAAVPVALSLARVAAALVYLMVAPTSGLSAYALIHAVATLGAVLWVWATAHLRLGLPRYTRRTGIRELRSGFGFSSLWASGLALTSLDKTAAMYAGGGAIAGEYTAGYRLASIAALPVETLTTTIMPRLFRAGGGRPLTTRKVVLLFGGVFLYGFGAGLLACLIIPVLPVVLGEGFAGIVPLGGLLGWWVPAYCLRMLAGNMMLGCGRKGLRVGLELSGLVMMTSLMLVWMPEEGLAGALRALLVAEWMMACVGVVLLAGLSRRRADGLAPNGL</sequence>
<evidence type="ECO:0000313" key="7">
    <source>
        <dbReference type="Proteomes" id="UP001156831"/>
    </source>
</evidence>
<protein>
    <recommendedName>
        <fullName evidence="8">O-antigen/teichoic acid export membrane protein</fullName>
    </recommendedName>
</protein>
<dbReference type="InterPro" id="IPR052556">
    <property type="entry name" value="PolySynth_Transporter"/>
</dbReference>
<feature type="transmembrane region" description="Helical" evidence="5">
    <location>
        <begin position="99"/>
        <end position="121"/>
    </location>
</feature>
<name>A0ABT6JKX1_9GAMM</name>
<dbReference type="RefSeq" id="WP_280602295.1">
    <property type="nucleotide sequence ID" value="NZ_JARXRN010000027.1"/>
</dbReference>
<evidence type="ECO:0000256" key="4">
    <source>
        <dbReference type="ARBA" id="ARBA00023136"/>
    </source>
</evidence>
<feature type="transmembrane region" description="Helical" evidence="5">
    <location>
        <begin position="75"/>
        <end position="93"/>
    </location>
</feature>
<keyword evidence="2 5" id="KW-0812">Transmembrane</keyword>
<organism evidence="6 7">
    <name type="scientific">Luteimonas rhizosphaericola</name>
    <dbReference type="NCBI Taxonomy" id="3042024"/>
    <lineage>
        <taxon>Bacteria</taxon>
        <taxon>Pseudomonadati</taxon>
        <taxon>Pseudomonadota</taxon>
        <taxon>Gammaproteobacteria</taxon>
        <taxon>Lysobacterales</taxon>
        <taxon>Lysobacteraceae</taxon>
        <taxon>Luteimonas</taxon>
    </lineage>
</organism>
<gene>
    <name evidence="6" type="ORF">QFW80_12420</name>
</gene>
<dbReference type="Pfam" id="PF01943">
    <property type="entry name" value="Polysacc_synt"/>
    <property type="match status" value="1"/>
</dbReference>
<feature type="transmembrane region" description="Helical" evidence="5">
    <location>
        <begin position="306"/>
        <end position="330"/>
    </location>
</feature>
<evidence type="ECO:0000256" key="3">
    <source>
        <dbReference type="ARBA" id="ARBA00022989"/>
    </source>
</evidence>
<keyword evidence="4 5" id="KW-0472">Membrane</keyword>
<feature type="transmembrane region" description="Helical" evidence="5">
    <location>
        <begin position="274"/>
        <end position="300"/>
    </location>
</feature>
<evidence type="ECO:0000256" key="2">
    <source>
        <dbReference type="ARBA" id="ARBA00022692"/>
    </source>
</evidence>
<feature type="transmembrane region" description="Helical" evidence="5">
    <location>
        <begin position="159"/>
        <end position="178"/>
    </location>
</feature>
<feature type="transmembrane region" description="Helical" evidence="5">
    <location>
        <begin position="133"/>
        <end position="153"/>
    </location>
</feature>
<evidence type="ECO:0000256" key="5">
    <source>
        <dbReference type="SAM" id="Phobius"/>
    </source>
</evidence>
<feature type="transmembrane region" description="Helical" evidence="5">
    <location>
        <begin position="373"/>
        <end position="392"/>
    </location>
</feature>
<accession>A0ABT6JKX1</accession>
<reference evidence="6 7" key="1">
    <citation type="submission" date="2023-04" db="EMBL/GenBank/DDBJ databases">
        <title>Luteimonas sp. M1R5S18.</title>
        <authorList>
            <person name="Sun J.-Q."/>
        </authorList>
    </citation>
    <scope>NUCLEOTIDE SEQUENCE [LARGE SCALE GENOMIC DNA]</scope>
    <source>
        <strain evidence="6 7">M1R5S18</strain>
    </source>
</reference>
<feature type="transmembrane region" description="Helical" evidence="5">
    <location>
        <begin position="342"/>
        <end position="361"/>
    </location>
</feature>
<dbReference type="PANTHER" id="PTHR43424">
    <property type="entry name" value="LOCUS PUTATIVE PROTEIN 1-RELATED"/>
    <property type="match status" value="1"/>
</dbReference>
<proteinExistence type="predicted"/>
<feature type="transmembrane region" description="Helical" evidence="5">
    <location>
        <begin position="32"/>
        <end position="54"/>
    </location>
</feature>
<keyword evidence="7" id="KW-1185">Reference proteome</keyword>
<comment type="subcellular location">
    <subcellularLocation>
        <location evidence="1">Membrane</location>
        <topology evidence="1">Multi-pass membrane protein</topology>
    </subcellularLocation>
</comment>
<dbReference type="InterPro" id="IPR002797">
    <property type="entry name" value="Polysacc_synth"/>
</dbReference>
<evidence type="ECO:0000313" key="6">
    <source>
        <dbReference type="EMBL" id="MDH5831319.1"/>
    </source>
</evidence>
<comment type="caution">
    <text evidence="6">The sequence shown here is derived from an EMBL/GenBank/DDBJ whole genome shotgun (WGS) entry which is preliminary data.</text>
</comment>
<evidence type="ECO:0008006" key="8">
    <source>
        <dbReference type="Google" id="ProtNLM"/>
    </source>
</evidence>
<dbReference type="EMBL" id="JARXRN010000027">
    <property type="protein sequence ID" value="MDH5831319.1"/>
    <property type="molecule type" value="Genomic_DNA"/>
</dbReference>
<keyword evidence="3 5" id="KW-1133">Transmembrane helix</keyword>
<evidence type="ECO:0000256" key="1">
    <source>
        <dbReference type="ARBA" id="ARBA00004141"/>
    </source>
</evidence>
<dbReference type="PANTHER" id="PTHR43424:SF1">
    <property type="entry name" value="LOCUS PUTATIVE PROTEIN 1-RELATED"/>
    <property type="match status" value="1"/>
</dbReference>